<gene>
    <name evidence="1" type="ORF">METZ01_LOCUS426921</name>
</gene>
<dbReference type="EMBL" id="UINC01170157">
    <property type="protein sequence ID" value="SVD74067.1"/>
    <property type="molecule type" value="Genomic_DNA"/>
</dbReference>
<evidence type="ECO:0000313" key="1">
    <source>
        <dbReference type="EMBL" id="SVD74067.1"/>
    </source>
</evidence>
<accession>A0A382XSF2</accession>
<evidence type="ECO:0008006" key="2">
    <source>
        <dbReference type="Google" id="ProtNLM"/>
    </source>
</evidence>
<protein>
    <recommendedName>
        <fullName evidence="2">BREX-1 system phosphatase PglZ type A</fullName>
    </recommendedName>
</protein>
<sequence>MPTKIETSLTHLFEHHRIVFWYDSKKELREDYDSIDIDGVNKIEINNNELVLKFRMLREKSTEKFLLYKEDGEPVNPIDNWLLDVQLAHYVFSDD</sequence>
<feature type="non-terminal residue" evidence="1">
    <location>
        <position position="95"/>
    </location>
</feature>
<organism evidence="1">
    <name type="scientific">marine metagenome</name>
    <dbReference type="NCBI Taxonomy" id="408172"/>
    <lineage>
        <taxon>unclassified sequences</taxon>
        <taxon>metagenomes</taxon>
        <taxon>ecological metagenomes</taxon>
    </lineage>
</organism>
<name>A0A382XSF2_9ZZZZ</name>
<proteinExistence type="predicted"/>
<dbReference type="AlphaFoldDB" id="A0A382XSF2"/>
<reference evidence="1" key="1">
    <citation type="submission" date="2018-05" db="EMBL/GenBank/DDBJ databases">
        <authorList>
            <person name="Lanie J.A."/>
            <person name="Ng W.-L."/>
            <person name="Kazmierczak K.M."/>
            <person name="Andrzejewski T.M."/>
            <person name="Davidsen T.M."/>
            <person name="Wayne K.J."/>
            <person name="Tettelin H."/>
            <person name="Glass J.I."/>
            <person name="Rusch D."/>
            <person name="Podicherti R."/>
            <person name="Tsui H.-C.T."/>
            <person name="Winkler M.E."/>
        </authorList>
    </citation>
    <scope>NUCLEOTIDE SEQUENCE</scope>
</reference>